<dbReference type="Proteomes" id="UP001596298">
    <property type="component" value="Unassembled WGS sequence"/>
</dbReference>
<dbReference type="PROSITE" id="PS00862">
    <property type="entry name" value="OX2_COVAL_FAD"/>
    <property type="match status" value="1"/>
</dbReference>
<evidence type="ECO:0000313" key="7">
    <source>
        <dbReference type="EMBL" id="MFC6707809.1"/>
    </source>
</evidence>
<dbReference type="InterPro" id="IPR016166">
    <property type="entry name" value="FAD-bd_PCMH"/>
</dbReference>
<dbReference type="Gene3D" id="3.30.43.10">
    <property type="entry name" value="Uridine Diphospho-n-acetylenolpyruvylglucosamine Reductase, domain 2"/>
    <property type="match status" value="1"/>
</dbReference>
<evidence type="ECO:0000313" key="8">
    <source>
        <dbReference type="Proteomes" id="UP001596298"/>
    </source>
</evidence>
<dbReference type="PROSITE" id="PS51387">
    <property type="entry name" value="FAD_PCMH"/>
    <property type="match status" value="1"/>
</dbReference>
<evidence type="ECO:0000256" key="2">
    <source>
        <dbReference type="ARBA" id="ARBA00005466"/>
    </source>
</evidence>
<sequence>MTNVPLVPATPAESLRRSVSGRVLESGDPGWADATSGFNLAVTHRPDVVVAAACTEDVVQAVRFAGDQGLPIGVQATGHGATVPVEGGVLIDTSSMNALHVDPERRTARVAAGVRWQPVIDAAAPYGLAPLNGSSVTVGVVGYTLGGGLGPMARTFGFAADHVRRLQLVTADGAVHEVTADSEPELFWGLRGGKCQLGIVTELDFDLMPVAHYYGGGLFFDGQHAPAVLHAWREWVSQLPDRANSSIALLRLPDLPDVPQPLRGRLTVHVRYLYVGGSDQGERELAPIRAIAPALIDTVAVTPYSAIASVHCDPADPLPAWDTSCLLTDLPAVAVDALLAAAGPGVEVPLIVAEIRPLSGAVAGTQGSDNAVGGRGAAFNAYVVGALPPPLIEATPAAGRAVIDALAPWATGGTLINFHGCDTSRPIDAWSAETRDRLDALHERHDPHGGFRFAQPHSRLR</sequence>
<dbReference type="InterPro" id="IPR036318">
    <property type="entry name" value="FAD-bd_PCMH-like_sf"/>
</dbReference>
<evidence type="ECO:0000256" key="1">
    <source>
        <dbReference type="ARBA" id="ARBA00001974"/>
    </source>
</evidence>
<dbReference type="InterPro" id="IPR006093">
    <property type="entry name" value="Oxy_OxRdtase_FAD_BS"/>
</dbReference>
<protein>
    <submittedName>
        <fullName evidence="7">FAD-binding oxidoreductase</fullName>
    </submittedName>
</protein>
<dbReference type="PANTHER" id="PTHR42973">
    <property type="entry name" value="BINDING OXIDOREDUCTASE, PUTATIVE (AFU_ORTHOLOGUE AFUA_1G17690)-RELATED"/>
    <property type="match status" value="1"/>
</dbReference>
<comment type="similarity">
    <text evidence="2">Belongs to the oxygen-dependent FAD-linked oxidoreductase family.</text>
</comment>
<dbReference type="Gene3D" id="3.40.462.20">
    <property type="match status" value="1"/>
</dbReference>
<dbReference type="SUPFAM" id="SSF56176">
    <property type="entry name" value="FAD-binding/transporter-associated domain-like"/>
    <property type="match status" value="1"/>
</dbReference>
<evidence type="ECO:0000259" key="6">
    <source>
        <dbReference type="PROSITE" id="PS51387"/>
    </source>
</evidence>
<evidence type="ECO:0000256" key="4">
    <source>
        <dbReference type="ARBA" id="ARBA00022827"/>
    </source>
</evidence>
<keyword evidence="3" id="KW-0285">Flavoprotein</keyword>
<comment type="cofactor">
    <cofactor evidence="1">
        <name>FAD</name>
        <dbReference type="ChEBI" id="CHEBI:57692"/>
    </cofactor>
</comment>
<gene>
    <name evidence="7" type="ORF">ACFQDH_21875</name>
</gene>
<feature type="domain" description="FAD-binding PCMH-type" evidence="6">
    <location>
        <begin position="42"/>
        <end position="210"/>
    </location>
</feature>
<dbReference type="InterPro" id="IPR050416">
    <property type="entry name" value="FAD-linked_Oxidoreductase"/>
</dbReference>
<proteinExistence type="inferred from homology"/>
<keyword evidence="8" id="KW-1185">Reference proteome</keyword>
<keyword evidence="5" id="KW-0560">Oxidoreductase</keyword>
<dbReference type="RefSeq" id="WP_382404470.1">
    <property type="nucleotide sequence ID" value="NZ_JBHSWH010000001.1"/>
</dbReference>
<keyword evidence="4" id="KW-0274">FAD</keyword>
<dbReference type="EMBL" id="JBHSWH010000001">
    <property type="protein sequence ID" value="MFC6707809.1"/>
    <property type="molecule type" value="Genomic_DNA"/>
</dbReference>
<dbReference type="Pfam" id="PF01565">
    <property type="entry name" value="FAD_binding_4"/>
    <property type="match status" value="1"/>
</dbReference>
<organism evidence="7 8">
    <name type="scientific">Flexivirga alba</name>
    <dbReference type="NCBI Taxonomy" id="702742"/>
    <lineage>
        <taxon>Bacteria</taxon>
        <taxon>Bacillati</taxon>
        <taxon>Actinomycetota</taxon>
        <taxon>Actinomycetes</taxon>
        <taxon>Micrococcales</taxon>
        <taxon>Dermacoccaceae</taxon>
        <taxon>Flexivirga</taxon>
    </lineage>
</organism>
<dbReference type="InterPro" id="IPR006094">
    <property type="entry name" value="Oxid_FAD_bind_N"/>
</dbReference>
<accession>A0ABW2AMK9</accession>
<evidence type="ECO:0000256" key="3">
    <source>
        <dbReference type="ARBA" id="ARBA00022630"/>
    </source>
</evidence>
<comment type="caution">
    <text evidence="7">The sequence shown here is derived from an EMBL/GenBank/DDBJ whole genome shotgun (WGS) entry which is preliminary data.</text>
</comment>
<dbReference type="InterPro" id="IPR016167">
    <property type="entry name" value="FAD-bd_PCMH_sub1"/>
</dbReference>
<dbReference type="Gene3D" id="3.30.465.10">
    <property type="match status" value="1"/>
</dbReference>
<dbReference type="PANTHER" id="PTHR42973:SF39">
    <property type="entry name" value="FAD-BINDING PCMH-TYPE DOMAIN-CONTAINING PROTEIN"/>
    <property type="match status" value="1"/>
</dbReference>
<evidence type="ECO:0000256" key="5">
    <source>
        <dbReference type="ARBA" id="ARBA00023002"/>
    </source>
</evidence>
<reference evidence="8" key="1">
    <citation type="journal article" date="2019" name="Int. J. Syst. Evol. Microbiol.">
        <title>The Global Catalogue of Microorganisms (GCM) 10K type strain sequencing project: providing services to taxonomists for standard genome sequencing and annotation.</title>
        <authorList>
            <consortium name="The Broad Institute Genomics Platform"/>
            <consortium name="The Broad Institute Genome Sequencing Center for Infectious Disease"/>
            <person name="Wu L."/>
            <person name="Ma J."/>
        </authorList>
    </citation>
    <scope>NUCLEOTIDE SEQUENCE [LARGE SCALE GENOMIC DNA]</scope>
    <source>
        <strain evidence="8">CCUG 58127</strain>
    </source>
</reference>
<name>A0ABW2AMK9_9MICO</name>
<dbReference type="InterPro" id="IPR016169">
    <property type="entry name" value="FAD-bd_PCMH_sub2"/>
</dbReference>